<dbReference type="PANTHER" id="PTHR21137">
    <property type="entry name" value="ODORANT RECEPTOR"/>
    <property type="match status" value="1"/>
</dbReference>
<evidence type="ECO:0000256" key="6">
    <source>
        <dbReference type="ARBA" id="ARBA00022989"/>
    </source>
</evidence>
<evidence type="ECO:0000313" key="12">
    <source>
        <dbReference type="Proteomes" id="UP001168821"/>
    </source>
</evidence>
<gene>
    <name evidence="11" type="ORF">Zmor_007629</name>
</gene>
<keyword evidence="12" id="KW-1185">Reference proteome</keyword>
<sequence>MERLDYTLTIKHNLLFLKLVGLWSVSDNNYFYRFYTFVVTVFVMGLYNFFRVMNIFYVYTDLQVLTATIYLTVTDVTVLVKSCVFIRNVKTLHRLISILNCDLFRPKNQHQKELVCSGLKAWTIAYRLFWTFVFTCLFMWTVSPLTGPSRELPVPAWYPYDTEISPNYEITYVCQVISIWLLATANMNMDSLIAALMMYIGTQCDILCDDLKYLPKLVTKQEQDETEFNKKLVDCVIHHRTVLSFAEDSNKSYSVIILAQFFTSSLAIALSMFQLTLVDPVSMESLPMLSYMFAMTLQLFLYCWFGNEVEIKVRLI</sequence>
<dbReference type="GO" id="GO:0005549">
    <property type="term" value="F:odorant binding"/>
    <property type="evidence" value="ECO:0007669"/>
    <property type="project" value="InterPro"/>
</dbReference>
<evidence type="ECO:0000256" key="9">
    <source>
        <dbReference type="ARBA" id="ARBA00023224"/>
    </source>
</evidence>
<evidence type="ECO:0000256" key="8">
    <source>
        <dbReference type="ARBA" id="ARBA00023170"/>
    </source>
</evidence>
<evidence type="ECO:0000256" key="7">
    <source>
        <dbReference type="ARBA" id="ARBA00023136"/>
    </source>
</evidence>
<keyword evidence="3" id="KW-0716">Sensory transduction</keyword>
<evidence type="ECO:0000256" key="10">
    <source>
        <dbReference type="SAM" id="Phobius"/>
    </source>
</evidence>
<feature type="transmembrane region" description="Helical" evidence="10">
    <location>
        <begin position="253"/>
        <end position="276"/>
    </location>
</feature>
<keyword evidence="5" id="KW-0552">Olfaction</keyword>
<evidence type="ECO:0000313" key="11">
    <source>
        <dbReference type="EMBL" id="KAJ3663341.1"/>
    </source>
</evidence>
<name>A0AA38IZI5_9CUCU</name>
<evidence type="ECO:0000256" key="4">
    <source>
        <dbReference type="ARBA" id="ARBA00022692"/>
    </source>
</evidence>
<keyword evidence="8" id="KW-0675">Receptor</keyword>
<organism evidence="11 12">
    <name type="scientific">Zophobas morio</name>
    <dbReference type="NCBI Taxonomy" id="2755281"/>
    <lineage>
        <taxon>Eukaryota</taxon>
        <taxon>Metazoa</taxon>
        <taxon>Ecdysozoa</taxon>
        <taxon>Arthropoda</taxon>
        <taxon>Hexapoda</taxon>
        <taxon>Insecta</taxon>
        <taxon>Pterygota</taxon>
        <taxon>Neoptera</taxon>
        <taxon>Endopterygota</taxon>
        <taxon>Coleoptera</taxon>
        <taxon>Polyphaga</taxon>
        <taxon>Cucujiformia</taxon>
        <taxon>Tenebrionidae</taxon>
        <taxon>Zophobas</taxon>
    </lineage>
</organism>
<dbReference type="GO" id="GO:0005886">
    <property type="term" value="C:plasma membrane"/>
    <property type="evidence" value="ECO:0007669"/>
    <property type="project" value="UniProtKB-SubCell"/>
</dbReference>
<evidence type="ECO:0008006" key="13">
    <source>
        <dbReference type="Google" id="ProtNLM"/>
    </source>
</evidence>
<dbReference type="InterPro" id="IPR004117">
    <property type="entry name" value="7tm6_olfct_rcpt"/>
</dbReference>
<keyword evidence="7 10" id="KW-0472">Membrane</keyword>
<feature type="transmembrane region" description="Helical" evidence="10">
    <location>
        <begin position="30"/>
        <end position="50"/>
    </location>
</feature>
<keyword evidence="4 10" id="KW-0812">Transmembrane</keyword>
<evidence type="ECO:0000256" key="5">
    <source>
        <dbReference type="ARBA" id="ARBA00022725"/>
    </source>
</evidence>
<feature type="transmembrane region" description="Helical" evidence="10">
    <location>
        <begin position="124"/>
        <end position="142"/>
    </location>
</feature>
<keyword evidence="2" id="KW-1003">Cell membrane</keyword>
<dbReference type="GO" id="GO:0004984">
    <property type="term" value="F:olfactory receptor activity"/>
    <property type="evidence" value="ECO:0007669"/>
    <property type="project" value="InterPro"/>
</dbReference>
<dbReference type="EMBL" id="JALNTZ010000002">
    <property type="protein sequence ID" value="KAJ3663341.1"/>
    <property type="molecule type" value="Genomic_DNA"/>
</dbReference>
<dbReference type="Proteomes" id="UP001168821">
    <property type="component" value="Unassembled WGS sequence"/>
</dbReference>
<reference evidence="11" key="1">
    <citation type="journal article" date="2023" name="G3 (Bethesda)">
        <title>Whole genome assemblies of Zophobas morio and Tenebrio molitor.</title>
        <authorList>
            <person name="Kaur S."/>
            <person name="Stinson S.A."/>
            <person name="diCenzo G.C."/>
        </authorList>
    </citation>
    <scope>NUCLEOTIDE SEQUENCE</scope>
    <source>
        <strain evidence="11">QUZm001</strain>
    </source>
</reference>
<dbReference type="AlphaFoldDB" id="A0AA38IZI5"/>
<feature type="transmembrane region" description="Helical" evidence="10">
    <location>
        <begin position="288"/>
        <end position="305"/>
    </location>
</feature>
<comment type="caution">
    <text evidence="11">The sequence shown here is derived from an EMBL/GenBank/DDBJ whole genome shotgun (WGS) entry which is preliminary data.</text>
</comment>
<feature type="transmembrane region" description="Helical" evidence="10">
    <location>
        <begin position="170"/>
        <end position="189"/>
    </location>
</feature>
<dbReference type="PANTHER" id="PTHR21137:SF35">
    <property type="entry name" value="ODORANT RECEPTOR 19A-RELATED"/>
    <property type="match status" value="1"/>
</dbReference>
<evidence type="ECO:0000256" key="1">
    <source>
        <dbReference type="ARBA" id="ARBA00004651"/>
    </source>
</evidence>
<dbReference type="Pfam" id="PF02949">
    <property type="entry name" value="7tm_6"/>
    <property type="match status" value="1"/>
</dbReference>
<evidence type="ECO:0000256" key="2">
    <source>
        <dbReference type="ARBA" id="ARBA00022475"/>
    </source>
</evidence>
<accession>A0AA38IZI5</accession>
<keyword evidence="6 10" id="KW-1133">Transmembrane helix</keyword>
<keyword evidence="9" id="KW-0807">Transducer</keyword>
<dbReference type="GO" id="GO:0007165">
    <property type="term" value="P:signal transduction"/>
    <property type="evidence" value="ECO:0007669"/>
    <property type="project" value="UniProtKB-KW"/>
</dbReference>
<evidence type="ECO:0000256" key="3">
    <source>
        <dbReference type="ARBA" id="ARBA00022606"/>
    </source>
</evidence>
<comment type="subcellular location">
    <subcellularLocation>
        <location evidence="1">Cell membrane</location>
        <topology evidence="1">Multi-pass membrane protein</topology>
    </subcellularLocation>
</comment>
<proteinExistence type="predicted"/>
<protein>
    <recommendedName>
        <fullName evidence="13">Odorant receptor</fullName>
    </recommendedName>
</protein>